<dbReference type="Gene3D" id="3.30.160.60">
    <property type="entry name" value="Classic Zinc Finger"/>
    <property type="match status" value="1"/>
</dbReference>
<protein>
    <recommendedName>
        <fullName evidence="12">Longitudinals lacking protein</fullName>
    </recommendedName>
</protein>
<keyword evidence="6" id="KW-0863">Zinc-finger</keyword>
<dbReference type="Gene3D" id="3.30.710.10">
    <property type="entry name" value="Potassium Channel Kv1.1, Chain A"/>
    <property type="match status" value="1"/>
</dbReference>
<keyword evidence="3" id="KW-0524">Neurogenesis</keyword>
<comment type="caution">
    <text evidence="10">The sequence shown here is derived from an EMBL/GenBank/DDBJ whole genome shotgun (WGS) entry which is preliminary data.</text>
</comment>
<evidence type="ECO:0000256" key="5">
    <source>
        <dbReference type="ARBA" id="ARBA00037382"/>
    </source>
</evidence>
<dbReference type="InterPro" id="IPR036236">
    <property type="entry name" value="Znf_C2H2_sf"/>
</dbReference>
<dbReference type="EMBL" id="JAVRJZ010000021">
    <property type="protein sequence ID" value="KAK2704543.1"/>
    <property type="molecule type" value="Genomic_DNA"/>
</dbReference>
<evidence type="ECO:0000259" key="9">
    <source>
        <dbReference type="PROSITE" id="PS50157"/>
    </source>
</evidence>
<dbReference type="GO" id="GO:0035167">
    <property type="term" value="P:larval lymph gland hemopoiesis"/>
    <property type="evidence" value="ECO:0007669"/>
    <property type="project" value="UniProtKB-ARBA"/>
</dbReference>
<keyword evidence="4" id="KW-0539">Nucleus</keyword>
<sequence>MASDQEFCLRWNNHQSTLVSVFDRLLSTEIMTDVTLAAEGRSIKAHRLVLSACSPFFQEVLNSNPDKHMVIFLKDVPYEELRALVSYMYKGEVSVAQDRLTSLIRIAENLKVRGLAEPDETPSKKLPPLPKLTPAVIKRDPNTQRPSTPSSKKRRKAESQSNSLSSGPNPSTENGEESQPLNNEGQSLLEKSLLMPREINANHVEYTPQAAGPSVNVKKEEITMESADEAEDGDDWSGPEGEEQQGSWQETPENVPDTPGENFNQDVLLLVSPSRKRYLNSEGYRCEVCNKVYKHYASLRNHVKFECGVTPQFQCPQCKRLFKRKDQMMRHLSLVCPLNPNSVRNKGVQGCLPIV</sequence>
<dbReference type="GO" id="GO:0007464">
    <property type="term" value="P:R3/R4 cell fate commitment"/>
    <property type="evidence" value="ECO:0007669"/>
    <property type="project" value="UniProtKB-ARBA"/>
</dbReference>
<dbReference type="GO" id="GO:0045476">
    <property type="term" value="P:nurse cell apoptotic process"/>
    <property type="evidence" value="ECO:0007669"/>
    <property type="project" value="UniProtKB-ARBA"/>
</dbReference>
<dbReference type="GO" id="GO:0008406">
    <property type="term" value="P:gonad development"/>
    <property type="evidence" value="ECO:0007669"/>
    <property type="project" value="UniProtKB-ARBA"/>
</dbReference>
<dbReference type="SMART" id="SM00225">
    <property type="entry name" value="BTB"/>
    <property type="match status" value="1"/>
</dbReference>
<dbReference type="PROSITE" id="PS50097">
    <property type="entry name" value="BTB"/>
    <property type="match status" value="1"/>
</dbReference>
<feature type="domain" description="C2H2-type" evidence="9">
    <location>
        <begin position="313"/>
        <end position="340"/>
    </location>
</feature>
<dbReference type="Pfam" id="PF00096">
    <property type="entry name" value="zf-C2H2"/>
    <property type="match status" value="2"/>
</dbReference>
<organism evidence="10 11">
    <name type="scientific">Artemia franciscana</name>
    <name type="common">Brine shrimp</name>
    <name type="synonym">Artemia sanfranciscana</name>
    <dbReference type="NCBI Taxonomy" id="6661"/>
    <lineage>
        <taxon>Eukaryota</taxon>
        <taxon>Metazoa</taxon>
        <taxon>Ecdysozoa</taxon>
        <taxon>Arthropoda</taxon>
        <taxon>Crustacea</taxon>
        <taxon>Branchiopoda</taxon>
        <taxon>Anostraca</taxon>
        <taxon>Artemiidae</taxon>
        <taxon>Artemia</taxon>
    </lineage>
</organism>
<name>A0AA88H4B0_ARTSF</name>
<keyword evidence="11" id="KW-1185">Reference proteome</keyword>
<dbReference type="GO" id="GO:0005634">
    <property type="term" value="C:nucleus"/>
    <property type="evidence" value="ECO:0007669"/>
    <property type="project" value="TreeGrafter"/>
</dbReference>
<feature type="domain" description="C2H2-type" evidence="9">
    <location>
        <begin position="284"/>
        <end position="311"/>
    </location>
</feature>
<dbReference type="GO" id="GO:0008270">
    <property type="term" value="F:zinc ion binding"/>
    <property type="evidence" value="ECO:0007669"/>
    <property type="project" value="UniProtKB-KW"/>
</dbReference>
<keyword evidence="1" id="KW-0217">Developmental protein</keyword>
<dbReference type="PANTHER" id="PTHR23110:SF111">
    <property type="entry name" value="LONGITUDINALS LACKING PROTEIN, ISOFORMS F_I_K_T"/>
    <property type="match status" value="1"/>
</dbReference>
<dbReference type="GO" id="GO:0007526">
    <property type="term" value="P:larval somatic muscle development"/>
    <property type="evidence" value="ECO:0007669"/>
    <property type="project" value="UniProtKB-ARBA"/>
</dbReference>
<proteinExistence type="predicted"/>
<dbReference type="SUPFAM" id="SSF54695">
    <property type="entry name" value="POZ domain"/>
    <property type="match status" value="1"/>
</dbReference>
<dbReference type="AlphaFoldDB" id="A0AA88H4B0"/>
<dbReference type="SUPFAM" id="SSF57667">
    <property type="entry name" value="beta-beta-alpha zinc fingers"/>
    <property type="match status" value="1"/>
</dbReference>
<evidence type="ECO:0000256" key="4">
    <source>
        <dbReference type="ARBA" id="ARBA00023242"/>
    </source>
</evidence>
<evidence type="ECO:0000259" key="8">
    <source>
        <dbReference type="PROSITE" id="PS50097"/>
    </source>
</evidence>
<dbReference type="SMART" id="SM00355">
    <property type="entry name" value="ZnF_C2H2"/>
    <property type="match status" value="2"/>
</dbReference>
<dbReference type="GO" id="GO:0016199">
    <property type="term" value="P:axon midline choice point recognition"/>
    <property type="evidence" value="ECO:0007669"/>
    <property type="project" value="UniProtKB-ARBA"/>
</dbReference>
<evidence type="ECO:0000256" key="3">
    <source>
        <dbReference type="ARBA" id="ARBA00022902"/>
    </source>
</evidence>
<dbReference type="Proteomes" id="UP001187531">
    <property type="component" value="Unassembled WGS sequence"/>
</dbReference>
<accession>A0AA88H4B0</accession>
<evidence type="ECO:0000256" key="1">
    <source>
        <dbReference type="ARBA" id="ARBA00022473"/>
    </source>
</evidence>
<feature type="compositionally biased region" description="Polar residues" evidence="7">
    <location>
        <begin position="159"/>
        <end position="183"/>
    </location>
</feature>
<feature type="region of interest" description="Disordered" evidence="7">
    <location>
        <begin position="225"/>
        <end position="263"/>
    </location>
</feature>
<feature type="domain" description="BTB" evidence="8">
    <location>
        <begin position="32"/>
        <end position="97"/>
    </location>
</feature>
<evidence type="ECO:0000256" key="7">
    <source>
        <dbReference type="SAM" id="MobiDB-lite"/>
    </source>
</evidence>
<keyword evidence="2" id="KW-0221">Differentiation</keyword>
<dbReference type="InterPro" id="IPR011333">
    <property type="entry name" value="SKP1/BTB/POZ_sf"/>
</dbReference>
<evidence type="ECO:0000313" key="10">
    <source>
        <dbReference type="EMBL" id="KAK2704543.1"/>
    </source>
</evidence>
<feature type="region of interest" description="Disordered" evidence="7">
    <location>
        <begin position="117"/>
        <end position="183"/>
    </location>
</feature>
<evidence type="ECO:0000256" key="2">
    <source>
        <dbReference type="ARBA" id="ARBA00022782"/>
    </source>
</evidence>
<dbReference type="Pfam" id="PF00651">
    <property type="entry name" value="BTB"/>
    <property type="match status" value="1"/>
</dbReference>
<evidence type="ECO:0008006" key="12">
    <source>
        <dbReference type="Google" id="ProtNLM"/>
    </source>
</evidence>
<keyword evidence="6" id="KW-0479">Metal-binding</keyword>
<dbReference type="CDD" id="cd18315">
    <property type="entry name" value="BTB_POZ_BAB-like"/>
    <property type="match status" value="1"/>
</dbReference>
<dbReference type="InterPro" id="IPR000210">
    <property type="entry name" value="BTB/POZ_dom"/>
</dbReference>
<dbReference type="InterPro" id="IPR051095">
    <property type="entry name" value="Dros_DevTransReg"/>
</dbReference>
<dbReference type="PANTHER" id="PTHR23110">
    <property type="entry name" value="BTB DOMAIN TRANSCRIPTION FACTOR"/>
    <property type="match status" value="1"/>
</dbReference>
<evidence type="ECO:0000256" key="6">
    <source>
        <dbReference type="PROSITE-ProRule" id="PRU00042"/>
    </source>
</evidence>
<keyword evidence="6" id="KW-0862">Zinc</keyword>
<dbReference type="GO" id="GO:0048813">
    <property type="term" value="P:dendrite morphogenesis"/>
    <property type="evidence" value="ECO:0007669"/>
    <property type="project" value="UniProtKB-ARBA"/>
</dbReference>
<dbReference type="GO" id="GO:0006357">
    <property type="term" value="P:regulation of transcription by RNA polymerase II"/>
    <property type="evidence" value="ECO:0007669"/>
    <property type="project" value="TreeGrafter"/>
</dbReference>
<dbReference type="PROSITE" id="PS50157">
    <property type="entry name" value="ZINC_FINGER_C2H2_2"/>
    <property type="match status" value="2"/>
</dbReference>
<gene>
    <name evidence="10" type="ORF">QYM36_016819</name>
</gene>
<comment type="function">
    <text evidence="5">Putative transcription factor required for axon growth and guidance in the central and peripheral nervous systems. Repels CNS axons away from the midline by promoting the expression of the midline repellent sli and its receptor robo.</text>
</comment>
<reference evidence="10" key="1">
    <citation type="submission" date="2023-07" db="EMBL/GenBank/DDBJ databases">
        <title>Chromosome-level genome assembly of Artemia franciscana.</title>
        <authorList>
            <person name="Jo E."/>
        </authorList>
    </citation>
    <scope>NUCLEOTIDE SEQUENCE</scope>
    <source>
        <tissue evidence="10">Whole body</tissue>
    </source>
</reference>
<feature type="compositionally biased region" description="Acidic residues" evidence="7">
    <location>
        <begin position="226"/>
        <end position="243"/>
    </location>
</feature>
<dbReference type="InterPro" id="IPR013087">
    <property type="entry name" value="Znf_C2H2_type"/>
</dbReference>
<dbReference type="GO" id="GO:0045467">
    <property type="term" value="P:R7 cell development"/>
    <property type="evidence" value="ECO:0007669"/>
    <property type="project" value="UniProtKB-ARBA"/>
</dbReference>
<evidence type="ECO:0000313" key="11">
    <source>
        <dbReference type="Proteomes" id="UP001187531"/>
    </source>
</evidence>